<dbReference type="EMBL" id="CP067134">
    <property type="protein sequence ID" value="WCR10184.1"/>
    <property type="molecule type" value="Genomic_DNA"/>
</dbReference>
<dbReference type="RefSeq" id="WP_272858242.1">
    <property type="nucleotide sequence ID" value="NZ_CP067134.1"/>
</dbReference>
<feature type="compositionally biased region" description="Low complexity" evidence="2">
    <location>
        <begin position="623"/>
        <end position="641"/>
    </location>
</feature>
<feature type="compositionally biased region" description="Basic and acidic residues" evidence="2">
    <location>
        <begin position="699"/>
        <end position="709"/>
    </location>
</feature>
<evidence type="ECO:0000313" key="5">
    <source>
        <dbReference type="Proteomes" id="UP001218412"/>
    </source>
</evidence>
<feature type="region of interest" description="Disordered" evidence="2">
    <location>
        <begin position="623"/>
        <end position="661"/>
    </location>
</feature>
<dbReference type="PROSITE" id="PS51123">
    <property type="entry name" value="OMPA_2"/>
    <property type="match status" value="1"/>
</dbReference>
<evidence type="ECO:0000256" key="1">
    <source>
        <dbReference type="PROSITE-ProRule" id="PRU00473"/>
    </source>
</evidence>
<dbReference type="Gene3D" id="3.30.1330.60">
    <property type="entry name" value="OmpA-like domain"/>
    <property type="match status" value="1"/>
</dbReference>
<evidence type="ECO:0000259" key="3">
    <source>
        <dbReference type="PROSITE" id="PS51123"/>
    </source>
</evidence>
<proteinExistence type="predicted"/>
<protein>
    <submittedName>
        <fullName evidence="4">OmpA family protein</fullName>
    </submittedName>
</protein>
<dbReference type="Proteomes" id="UP001218412">
    <property type="component" value="Chromosome"/>
</dbReference>
<evidence type="ECO:0000313" key="4">
    <source>
        <dbReference type="EMBL" id="WCR10184.1"/>
    </source>
</evidence>
<organism evidence="4 5">
    <name type="scientific">Paracoccus stylophorae</name>
    <dbReference type="NCBI Taxonomy" id="659350"/>
    <lineage>
        <taxon>Bacteria</taxon>
        <taxon>Pseudomonadati</taxon>
        <taxon>Pseudomonadota</taxon>
        <taxon>Alphaproteobacteria</taxon>
        <taxon>Rhodobacterales</taxon>
        <taxon>Paracoccaceae</taxon>
        <taxon>Paracoccus</taxon>
    </lineage>
</organism>
<dbReference type="Gene3D" id="3.40.1520.20">
    <property type="match status" value="2"/>
</dbReference>
<dbReference type="CDD" id="cd07185">
    <property type="entry name" value="OmpA_C-like"/>
    <property type="match status" value="1"/>
</dbReference>
<feature type="compositionally biased region" description="Low complexity" evidence="2">
    <location>
        <begin position="648"/>
        <end position="661"/>
    </location>
</feature>
<keyword evidence="1" id="KW-0472">Membrane</keyword>
<sequence length="728" mass="76384">MAPSRSRIPTAFATLVVLSAAGGLCWWAAQSAAAFIEQRAREDVQVALSTGGQDWVEVATDGLQVRLRGTAPTEVARFRAMTRAASAVDPSRVIDDMTVASTEALTPPDFKVELLRDGDGISLIGLVPAGTDRTGLVRTLKSETAAPKITDLLESADYAVPERWDEAMAFGLRAAQMAARAKISIAPGQVRIAAITDSRVEKGRLETELQRALPDGIALETQISAPRPVIAPFTLRFLIDEDGPRFDACAADNEAGRARILAAALAAGTGGKPGCTLGLGAPSQDWADAAVAAIEAVAAMGAGSVTISDADIALTAPQSVAQARFDEVVGRLEQRLPRVFSLQALRDRPEQVDRGPAEFVAALSGERNLSMRGRITDERMREAVDSFARSRFAAVQGSLRSDATVPGGWTVRVIAALEAMDSLESGTVDVTPELIRITGTSGDPNAAEHSAATLSQRLGAGARYDLTIRYDRRLDPALNLPDGEECVRRLNIVMSESEIGFEPSKSQIAGDPAPTLRRMAGVMAECADFQMEAGGHTDSQGSEGFNADLSRARAQALVAAMAEAGIDTANLTARGYGESQPIASNDTEEGREENRRIQFRLLSDRPVRSAPLPAPVTLSGVTTEAAAAPPAASGPAVPSGAGAEGGERAAPQPQGPQLPQIAAGPAMAAPAVVGVSEQFESLDAREENIRLPVQTPDDDTPRPRPRPEDADAPAEPEDATPLDATAAE</sequence>
<dbReference type="InterPro" id="IPR006665">
    <property type="entry name" value="OmpA-like"/>
</dbReference>
<gene>
    <name evidence="4" type="ORF">JHW45_14085</name>
</gene>
<dbReference type="InterPro" id="IPR050330">
    <property type="entry name" value="Bact_OuterMem_StrucFunc"/>
</dbReference>
<name>A0ABY7ST25_9RHOB</name>
<reference evidence="4 5" key="1">
    <citation type="submission" date="2021-01" db="EMBL/GenBank/DDBJ databases">
        <title>Biogeographic distribution of Paracoccus.</title>
        <authorList>
            <person name="Hollensteiner J."/>
            <person name="Leineberger J."/>
            <person name="Brinkhoff T."/>
            <person name="Daniel R."/>
        </authorList>
    </citation>
    <scope>NUCLEOTIDE SEQUENCE [LARGE SCALE GENOMIC DNA]</scope>
    <source>
        <strain evidence="4 5">LMG25392</strain>
    </source>
</reference>
<keyword evidence="5" id="KW-1185">Reference proteome</keyword>
<dbReference type="SUPFAM" id="SSF103088">
    <property type="entry name" value="OmpA-like"/>
    <property type="match status" value="1"/>
</dbReference>
<accession>A0ABY7ST25</accession>
<feature type="compositionally biased region" description="Acidic residues" evidence="2">
    <location>
        <begin position="710"/>
        <end position="720"/>
    </location>
</feature>
<dbReference type="PANTHER" id="PTHR30329:SF21">
    <property type="entry name" value="LIPOPROTEIN YIAD-RELATED"/>
    <property type="match status" value="1"/>
</dbReference>
<feature type="region of interest" description="Disordered" evidence="2">
    <location>
        <begin position="678"/>
        <end position="728"/>
    </location>
</feature>
<dbReference type="InterPro" id="IPR036737">
    <property type="entry name" value="OmpA-like_sf"/>
</dbReference>
<dbReference type="Pfam" id="PF00691">
    <property type="entry name" value="OmpA"/>
    <property type="match status" value="1"/>
</dbReference>
<feature type="domain" description="OmpA-like" evidence="3">
    <location>
        <begin position="488"/>
        <end position="605"/>
    </location>
</feature>
<evidence type="ECO:0000256" key="2">
    <source>
        <dbReference type="SAM" id="MobiDB-lite"/>
    </source>
</evidence>
<dbReference type="PANTHER" id="PTHR30329">
    <property type="entry name" value="STATOR ELEMENT OF FLAGELLAR MOTOR COMPLEX"/>
    <property type="match status" value="1"/>
</dbReference>